<protein>
    <submittedName>
        <fullName evidence="1">Uncharacterized protein</fullName>
    </submittedName>
</protein>
<evidence type="ECO:0000313" key="1">
    <source>
        <dbReference type="EMBL" id="KAI4318579.1"/>
    </source>
</evidence>
<dbReference type="Proteomes" id="UP001057402">
    <property type="component" value="Chromosome 10"/>
</dbReference>
<sequence length="118" mass="13543">MLVDGSYNAKISDFGLAKIGLSESQSYITTRGTFKLSDAFGFGVVLLEMLTALRALDQNWMDRREDIVDWLKPYLWDHKKRMRGFQATREVPFPDCLPARAARLRLTAYPPDGSSRRR</sequence>
<comment type="caution">
    <text evidence="1">The sequence shown here is derived from an EMBL/GenBank/DDBJ whole genome shotgun (WGS) entry which is preliminary data.</text>
</comment>
<accession>A0ACB9M5J6</accession>
<proteinExistence type="predicted"/>
<keyword evidence="2" id="KW-1185">Reference proteome</keyword>
<name>A0ACB9M5J6_9MYRT</name>
<dbReference type="EMBL" id="CM042889">
    <property type="protein sequence ID" value="KAI4318579.1"/>
    <property type="molecule type" value="Genomic_DNA"/>
</dbReference>
<reference evidence="2" key="1">
    <citation type="journal article" date="2023" name="Front. Plant Sci.">
        <title>Chromosomal-level genome assembly of Melastoma candidum provides insights into trichome evolution.</title>
        <authorList>
            <person name="Zhong Y."/>
            <person name="Wu W."/>
            <person name="Sun C."/>
            <person name="Zou P."/>
            <person name="Liu Y."/>
            <person name="Dai S."/>
            <person name="Zhou R."/>
        </authorList>
    </citation>
    <scope>NUCLEOTIDE SEQUENCE [LARGE SCALE GENOMIC DNA]</scope>
</reference>
<organism evidence="1 2">
    <name type="scientific">Melastoma candidum</name>
    <dbReference type="NCBI Taxonomy" id="119954"/>
    <lineage>
        <taxon>Eukaryota</taxon>
        <taxon>Viridiplantae</taxon>
        <taxon>Streptophyta</taxon>
        <taxon>Embryophyta</taxon>
        <taxon>Tracheophyta</taxon>
        <taxon>Spermatophyta</taxon>
        <taxon>Magnoliopsida</taxon>
        <taxon>eudicotyledons</taxon>
        <taxon>Gunneridae</taxon>
        <taxon>Pentapetalae</taxon>
        <taxon>rosids</taxon>
        <taxon>malvids</taxon>
        <taxon>Myrtales</taxon>
        <taxon>Melastomataceae</taxon>
        <taxon>Melastomatoideae</taxon>
        <taxon>Melastomateae</taxon>
        <taxon>Melastoma</taxon>
    </lineage>
</organism>
<gene>
    <name evidence="1" type="ORF">MLD38_032262</name>
</gene>
<evidence type="ECO:0000313" key="2">
    <source>
        <dbReference type="Proteomes" id="UP001057402"/>
    </source>
</evidence>